<proteinExistence type="inferred from homology"/>
<dbReference type="HAMAP" id="MF_00148">
    <property type="entry name" value="UDG"/>
    <property type="match status" value="1"/>
</dbReference>
<keyword evidence="6 7" id="KW-0539">Nucleus</keyword>
<evidence type="ECO:0000256" key="5">
    <source>
        <dbReference type="ARBA" id="ARBA00023204"/>
    </source>
</evidence>
<dbReference type="AlphaFoldDB" id="A0A137P5V9"/>
<evidence type="ECO:0000259" key="10">
    <source>
        <dbReference type="SMART" id="SM00986"/>
    </source>
</evidence>
<dbReference type="NCBIfam" id="TIGR00628">
    <property type="entry name" value="ung"/>
    <property type="match status" value="1"/>
</dbReference>
<feature type="active site" description="Proton acceptor" evidence="7 8">
    <location>
        <position position="61"/>
    </location>
</feature>
<dbReference type="STRING" id="796925.A0A137P5V9"/>
<evidence type="ECO:0000256" key="4">
    <source>
        <dbReference type="ARBA" id="ARBA00023128"/>
    </source>
</evidence>
<feature type="domain" description="Uracil-DNA glycosylase-like" evidence="10">
    <location>
        <begin position="46"/>
        <end position="207"/>
    </location>
</feature>
<evidence type="ECO:0000256" key="9">
    <source>
        <dbReference type="RuleBase" id="RU003780"/>
    </source>
</evidence>
<dbReference type="PANTHER" id="PTHR11264:SF0">
    <property type="entry name" value="URACIL-DNA GLYCOSYLASE"/>
    <property type="match status" value="1"/>
</dbReference>
<dbReference type="OrthoDB" id="10031947at2759"/>
<dbReference type="EC" id="3.2.2.27" evidence="7 9"/>
<dbReference type="InterPro" id="IPR002043">
    <property type="entry name" value="UDG_fam1"/>
</dbReference>
<sequence length="223" mass="25670">MGSDWFDILLPEFKKPYFAKLKQALEKKVKQDKVYPPLEQVYSWSKYTPFDKVKVVIIGQDPYHQPGQAHGLAFSVNKGVYIPPSLQNIYKGIKIDYPEFNIPKHGYLKKWADQGVLLLNTVLTVKESNPNSHKSLQWEKLTDEIIKQIGVNRSNVVFLLWGNNAKQKATFIDRSKNLILESVHPSPLSVRHGFFSAKHFIKTNEYLEANGLETIDWGKVNEE</sequence>
<name>A0A137P5V9_CONC2</name>
<dbReference type="GO" id="GO:0097510">
    <property type="term" value="P:base-excision repair, AP site formation via deaminated base removal"/>
    <property type="evidence" value="ECO:0007669"/>
    <property type="project" value="TreeGrafter"/>
</dbReference>
<accession>A0A137P5V9</accession>
<organism evidence="11 12">
    <name type="scientific">Conidiobolus coronatus (strain ATCC 28846 / CBS 209.66 / NRRL 28638)</name>
    <name type="common">Delacroixia coronata</name>
    <dbReference type="NCBI Taxonomy" id="796925"/>
    <lineage>
        <taxon>Eukaryota</taxon>
        <taxon>Fungi</taxon>
        <taxon>Fungi incertae sedis</taxon>
        <taxon>Zoopagomycota</taxon>
        <taxon>Entomophthoromycotina</taxon>
        <taxon>Entomophthoromycetes</taxon>
        <taxon>Entomophthorales</taxon>
        <taxon>Ancylistaceae</taxon>
        <taxon>Conidiobolus</taxon>
    </lineage>
</organism>
<dbReference type="OMA" id="KMIGQKT"/>
<dbReference type="Gene3D" id="3.40.470.10">
    <property type="entry name" value="Uracil-DNA glycosylase-like domain"/>
    <property type="match status" value="1"/>
</dbReference>
<reference evidence="11 12" key="1">
    <citation type="journal article" date="2015" name="Genome Biol. Evol.">
        <title>Phylogenomic analyses indicate that early fungi evolved digesting cell walls of algal ancestors of land plants.</title>
        <authorList>
            <person name="Chang Y."/>
            <person name="Wang S."/>
            <person name="Sekimoto S."/>
            <person name="Aerts A.L."/>
            <person name="Choi C."/>
            <person name="Clum A."/>
            <person name="LaButti K.M."/>
            <person name="Lindquist E.A."/>
            <person name="Yee Ngan C."/>
            <person name="Ohm R.A."/>
            <person name="Salamov A.A."/>
            <person name="Grigoriev I.V."/>
            <person name="Spatafora J.W."/>
            <person name="Berbee M.L."/>
        </authorList>
    </citation>
    <scope>NUCLEOTIDE SEQUENCE [LARGE SCALE GENOMIC DNA]</scope>
    <source>
        <strain evidence="11 12">NRRL 28638</strain>
    </source>
</reference>
<gene>
    <name evidence="7" type="primary">UNG1</name>
    <name evidence="11" type="ORF">CONCODRAFT_78870</name>
</gene>
<dbReference type="PANTHER" id="PTHR11264">
    <property type="entry name" value="URACIL-DNA GLYCOSYLASE"/>
    <property type="match status" value="1"/>
</dbReference>
<comment type="function">
    <text evidence="7 9">Excises uracil residues from the DNA which can arise as a result of misincorporation of dUMP residues by DNA polymerase or due to deamination of cytosine.</text>
</comment>
<evidence type="ECO:0000313" key="12">
    <source>
        <dbReference type="Proteomes" id="UP000070444"/>
    </source>
</evidence>
<dbReference type="NCBIfam" id="NF003588">
    <property type="entry name" value="PRK05254.1-1"/>
    <property type="match status" value="1"/>
</dbReference>
<dbReference type="Proteomes" id="UP000070444">
    <property type="component" value="Unassembled WGS sequence"/>
</dbReference>
<comment type="similarity">
    <text evidence="1 7 9">Belongs to the uracil-DNA glycosylase (UDG) superfamily. UNG family.</text>
</comment>
<dbReference type="CDD" id="cd10027">
    <property type="entry name" value="UDG-F1-like"/>
    <property type="match status" value="1"/>
</dbReference>
<protein>
    <recommendedName>
        <fullName evidence="7 9">Uracil-DNA glycosylase</fullName>
        <shortName evidence="7">UDG</shortName>
        <ecNumber evidence="7 9">3.2.2.27</ecNumber>
    </recommendedName>
</protein>
<evidence type="ECO:0000256" key="2">
    <source>
        <dbReference type="ARBA" id="ARBA00022763"/>
    </source>
</evidence>
<evidence type="ECO:0000256" key="8">
    <source>
        <dbReference type="PROSITE-ProRule" id="PRU10072"/>
    </source>
</evidence>
<dbReference type="SUPFAM" id="SSF52141">
    <property type="entry name" value="Uracil-DNA glycosylase-like"/>
    <property type="match status" value="1"/>
</dbReference>
<dbReference type="InterPro" id="IPR036895">
    <property type="entry name" value="Uracil-DNA_glycosylase-like_sf"/>
</dbReference>
<keyword evidence="3 7" id="KW-0378">Hydrolase</keyword>
<dbReference type="EMBL" id="KQ964503">
    <property type="protein sequence ID" value="KXN70398.1"/>
    <property type="molecule type" value="Genomic_DNA"/>
</dbReference>
<dbReference type="PROSITE" id="PS00130">
    <property type="entry name" value="U_DNA_GLYCOSYLASE"/>
    <property type="match status" value="1"/>
</dbReference>
<dbReference type="InterPro" id="IPR005122">
    <property type="entry name" value="Uracil-DNA_glycosylase-like"/>
</dbReference>
<evidence type="ECO:0000256" key="1">
    <source>
        <dbReference type="ARBA" id="ARBA00008184"/>
    </source>
</evidence>
<dbReference type="NCBIfam" id="NF003589">
    <property type="entry name" value="PRK05254.1-2"/>
    <property type="match status" value="1"/>
</dbReference>
<dbReference type="InterPro" id="IPR018085">
    <property type="entry name" value="Ura-DNA_Glyclase_AS"/>
</dbReference>
<dbReference type="FunFam" id="3.40.470.10:FF:000007">
    <property type="entry name" value="Uracil-DNA glycosylase"/>
    <property type="match status" value="1"/>
</dbReference>
<dbReference type="NCBIfam" id="NF003592">
    <property type="entry name" value="PRK05254.1-5"/>
    <property type="match status" value="1"/>
</dbReference>
<dbReference type="GO" id="GO:0004844">
    <property type="term" value="F:uracil DNA N-glycosylase activity"/>
    <property type="evidence" value="ECO:0007669"/>
    <property type="project" value="UniProtKB-UniRule"/>
</dbReference>
<evidence type="ECO:0000256" key="3">
    <source>
        <dbReference type="ARBA" id="ARBA00022801"/>
    </source>
</evidence>
<keyword evidence="2 7" id="KW-0227">DNA damage</keyword>
<comment type="subcellular location">
    <subcellularLocation>
        <location evidence="7">Mitochondrion</location>
    </subcellularLocation>
    <subcellularLocation>
        <location evidence="7">Nucleus</location>
    </subcellularLocation>
</comment>
<evidence type="ECO:0000256" key="6">
    <source>
        <dbReference type="ARBA" id="ARBA00023242"/>
    </source>
</evidence>
<dbReference type="GO" id="GO:0005634">
    <property type="term" value="C:nucleus"/>
    <property type="evidence" value="ECO:0007669"/>
    <property type="project" value="UniProtKB-SubCell"/>
</dbReference>
<keyword evidence="12" id="KW-1185">Reference proteome</keyword>
<keyword evidence="4 7" id="KW-0496">Mitochondrion</keyword>
<evidence type="ECO:0000313" key="11">
    <source>
        <dbReference type="EMBL" id="KXN70398.1"/>
    </source>
</evidence>
<dbReference type="Pfam" id="PF03167">
    <property type="entry name" value="UDG"/>
    <property type="match status" value="1"/>
</dbReference>
<comment type="catalytic activity">
    <reaction evidence="7 9">
        <text>Hydrolyzes single-stranded DNA or mismatched double-stranded DNA and polynucleotides, releasing free uracil.</text>
        <dbReference type="EC" id="3.2.2.27"/>
    </reaction>
</comment>
<evidence type="ECO:0000256" key="7">
    <source>
        <dbReference type="HAMAP-Rule" id="MF_03166"/>
    </source>
</evidence>
<keyword evidence="5 7" id="KW-0234">DNA repair</keyword>
<dbReference type="SMART" id="SM00986">
    <property type="entry name" value="UDG"/>
    <property type="match status" value="1"/>
</dbReference>
<dbReference type="GO" id="GO:0005739">
    <property type="term" value="C:mitochondrion"/>
    <property type="evidence" value="ECO:0007669"/>
    <property type="project" value="UniProtKB-SubCell"/>
</dbReference>
<dbReference type="SMART" id="SM00987">
    <property type="entry name" value="UreE_C"/>
    <property type="match status" value="1"/>
</dbReference>